<keyword evidence="4" id="KW-0378">Hydrolase</keyword>
<feature type="domain" description="Caspase family p10" evidence="7">
    <location>
        <begin position="348"/>
        <end position="430"/>
    </location>
</feature>
<feature type="region of interest" description="Disordered" evidence="6">
    <location>
        <begin position="1"/>
        <end position="49"/>
    </location>
</feature>
<dbReference type="GeneID" id="108736475"/>
<dbReference type="PRINTS" id="PR00376">
    <property type="entry name" value="IL1BCENZYME"/>
</dbReference>
<dbReference type="STRING" id="224129.A0A1W4WKI9"/>
<organism evidence="9 10">
    <name type="scientific">Agrilus planipennis</name>
    <name type="common">Emerald ash borer</name>
    <name type="synonym">Agrilus marcopoli</name>
    <dbReference type="NCBI Taxonomy" id="224129"/>
    <lineage>
        <taxon>Eukaryota</taxon>
        <taxon>Metazoa</taxon>
        <taxon>Ecdysozoa</taxon>
        <taxon>Arthropoda</taxon>
        <taxon>Hexapoda</taxon>
        <taxon>Insecta</taxon>
        <taxon>Pterygota</taxon>
        <taxon>Neoptera</taxon>
        <taxon>Endopterygota</taxon>
        <taxon>Coleoptera</taxon>
        <taxon>Polyphaga</taxon>
        <taxon>Elateriformia</taxon>
        <taxon>Buprestoidea</taxon>
        <taxon>Buprestidae</taxon>
        <taxon>Agrilinae</taxon>
        <taxon>Agrilus</taxon>
    </lineage>
</organism>
<dbReference type="PANTHER" id="PTHR47901:SF8">
    <property type="entry name" value="CASPASE-3"/>
    <property type="match status" value="1"/>
</dbReference>
<dbReference type="PROSITE" id="PS50207">
    <property type="entry name" value="CASPASE_P10"/>
    <property type="match status" value="1"/>
</dbReference>
<evidence type="ECO:0000256" key="5">
    <source>
        <dbReference type="RuleBase" id="RU003971"/>
    </source>
</evidence>
<dbReference type="SUPFAM" id="SSF52129">
    <property type="entry name" value="Caspase-like"/>
    <property type="match status" value="1"/>
</dbReference>
<feature type="compositionally biased region" description="Polar residues" evidence="6">
    <location>
        <begin position="109"/>
        <end position="140"/>
    </location>
</feature>
<dbReference type="InterPro" id="IPR011600">
    <property type="entry name" value="Pept_C14_caspase"/>
</dbReference>
<feature type="region of interest" description="Disordered" evidence="6">
    <location>
        <begin position="109"/>
        <end position="168"/>
    </location>
</feature>
<feature type="compositionally biased region" description="Basic and acidic residues" evidence="6">
    <location>
        <begin position="9"/>
        <end position="25"/>
    </location>
</feature>
<dbReference type="OrthoDB" id="6097640at2759"/>
<dbReference type="PROSITE" id="PS50208">
    <property type="entry name" value="CASPASE_P20"/>
    <property type="match status" value="1"/>
</dbReference>
<dbReference type="InterPro" id="IPR002398">
    <property type="entry name" value="Pept_C14"/>
</dbReference>
<dbReference type="InterPro" id="IPR002138">
    <property type="entry name" value="Pept_C14_p10"/>
</dbReference>
<gene>
    <name evidence="10" type="primary">LOC108736475</name>
</gene>
<dbReference type="KEGG" id="apln:108736475"/>
<sequence>MWKLLGNKNSEKKKEAVKNKSEESTKVSSAMMKSDVNFPSSSRTALSTTLTRTERRVITMRASELNFSRTSTLGTTSSNNFFSSEPFSGLNNFFSRDFTRHSFNAPSIHSDSNPFQTNSNSSAIRGSAFSAQPSNNQATSVLPVALTPTNRNIPTPNKERTEKNNNDSLPANKIEKLKIKVKSSTRWCDESDSKVGCYQTRSKKIALLINIKTFINKDERKGSEIDVKNLCSLFTQMGFKVNAPNRKEWTRKDIEYAISSFKSNKRLKEYDVCIVVVMSHGNGGIGSDSTVIVCSNNETVETNWIVTQFDGINCRDLLGKPKIFVFQCCRGAQEYHRQKPATDGPSPQSDILVAYSTVPGFVSYRCKDCGSWYIYTFCKIFMEHAYDTHVEDLLKMVDEELKMFSDNYKDMTKPTTSYESRGFKKCYLHPNPKISKAK</sequence>
<dbReference type="PANTHER" id="PTHR47901">
    <property type="entry name" value="CASPASE RECRUITMENT DOMAIN-CONTAINING PROTEIN 18"/>
    <property type="match status" value="1"/>
</dbReference>
<evidence type="ECO:0000256" key="3">
    <source>
        <dbReference type="ARBA" id="ARBA00022703"/>
    </source>
</evidence>
<evidence type="ECO:0000256" key="4">
    <source>
        <dbReference type="ARBA" id="ARBA00022801"/>
    </source>
</evidence>
<dbReference type="InterPro" id="IPR001309">
    <property type="entry name" value="Pept_C14_p20"/>
</dbReference>
<proteinExistence type="inferred from homology"/>
<dbReference type="AlphaFoldDB" id="A0A1W4WKI9"/>
<dbReference type="GO" id="GO:0006915">
    <property type="term" value="P:apoptotic process"/>
    <property type="evidence" value="ECO:0007669"/>
    <property type="project" value="UniProtKB-KW"/>
</dbReference>
<dbReference type="Gene3D" id="3.40.50.1460">
    <property type="match status" value="1"/>
</dbReference>
<evidence type="ECO:0000259" key="7">
    <source>
        <dbReference type="PROSITE" id="PS50207"/>
    </source>
</evidence>
<dbReference type="GO" id="GO:0006508">
    <property type="term" value="P:proteolysis"/>
    <property type="evidence" value="ECO:0007669"/>
    <property type="project" value="UniProtKB-KW"/>
</dbReference>
<evidence type="ECO:0000259" key="8">
    <source>
        <dbReference type="PROSITE" id="PS50208"/>
    </source>
</evidence>
<accession>A0A1W4WKI9</accession>
<dbReference type="RefSeq" id="XP_018324424.1">
    <property type="nucleotide sequence ID" value="XM_018468922.2"/>
</dbReference>
<feature type="compositionally biased region" description="Low complexity" evidence="6">
    <location>
        <begin position="40"/>
        <end position="49"/>
    </location>
</feature>
<dbReference type="GO" id="GO:0004197">
    <property type="term" value="F:cysteine-type endopeptidase activity"/>
    <property type="evidence" value="ECO:0007669"/>
    <property type="project" value="InterPro"/>
</dbReference>
<reference evidence="10" key="1">
    <citation type="submission" date="2025-08" db="UniProtKB">
        <authorList>
            <consortium name="RefSeq"/>
        </authorList>
    </citation>
    <scope>IDENTIFICATION</scope>
    <source>
        <tissue evidence="10">Entire body</tissue>
    </source>
</reference>
<name>A0A1W4WKI9_AGRPL</name>
<dbReference type="Pfam" id="PF00656">
    <property type="entry name" value="Peptidase_C14"/>
    <property type="match status" value="1"/>
</dbReference>
<comment type="similarity">
    <text evidence="1 5">Belongs to the peptidase C14A family.</text>
</comment>
<feature type="domain" description="Caspase family p20" evidence="8">
    <location>
        <begin position="202"/>
        <end position="333"/>
    </location>
</feature>
<dbReference type="InterPro" id="IPR015917">
    <property type="entry name" value="Pept_C14A"/>
</dbReference>
<evidence type="ECO:0000256" key="6">
    <source>
        <dbReference type="SAM" id="MobiDB-lite"/>
    </source>
</evidence>
<dbReference type="SMART" id="SM00115">
    <property type="entry name" value="CASc"/>
    <property type="match status" value="1"/>
</dbReference>
<evidence type="ECO:0000313" key="9">
    <source>
        <dbReference type="Proteomes" id="UP000192223"/>
    </source>
</evidence>
<protein>
    <submittedName>
        <fullName evidence="10">Caspase-3-like</fullName>
    </submittedName>
</protein>
<keyword evidence="9" id="KW-1185">Reference proteome</keyword>
<evidence type="ECO:0000256" key="2">
    <source>
        <dbReference type="ARBA" id="ARBA00022670"/>
    </source>
</evidence>
<dbReference type="Proteomes" id="UP000192223">
    <property type="component" value="Unplaced"/>
</dbReference>
<evidence type="ECO:0000256" key="1">
    <source>
        <dbReference type="ARBA" id="ARBA00010134"/>
    </source>
</evidence>
<dbReference type="InterPro" id="IPR029030">
    <property type="entry name" value="Caspase-like_dom_sf"/>
</dbReference>
<keyword evidence="2" id="KW-0645">Protease</keyword>
<dbReference type="InParanoid" id="A0A1W4WKI9"/>
<keyword evidence="3" id="KW-0053">Apoptosis</keyword>
<evidence type="ECO:0000313" key="10">
    <source>
        <dbReference type="RefSeq" id="XP_018324424.1"/>
    </source>
</evidence>